<dbReference type="Proteomes" id="UP001601059">
    <property type="component" value="Unassembled WGS sequence"/>
</dbReference>
<feature type="transmembrane region" description="Helical" evidence="1">
    <location>
        <begin position="25"/>
        <end position="42"/>
    </location>
</feature>
<keyword evidence="1" id="KW-1133">Transmembrane helix</keyword>
<keyword evidence="1" id="KW-0812">Transmembrane</keyword>
<evidence type="ECO:0000313" key="3">
    <source>
        <dbReference type="Proteomes" id="UP001601059"/>
    </source>
</evidence>
<reference evidence="2 3" key="1">
    <citation type="submission" date="2024-08" db="EMBL/GenBank/DDBJ databases">
        <title>Two novel Cytobacillus novel species.</title>
        <authorList>
            <person name="Liu G."/>
        </authorList>
    </citation>
    <scope>NUCLEOTIDE SEQUENCE [LARGE SCALE GENOMIC DNA]</scope>
    <source>
        <strain evidence="2 3">FJAT-54145</strain>
    </source>
</reference>
<organism evidence="2 3">
    <name type="scientific">Cytobacillus spartinae</name>
    <dbReference type="NCBI Taxonomy" id="3299023"/>
    <lineage>
        <taxon>Bacteria</taxon>
        <taxon>Bacillati</taxon>
        <taxon>Bacillota</taxon>
        <taxon>Bacilli</taxon>
        <taxon>Bacillales</taxon>
        <taxon>Bacillaceae</taxon>
        <taxon>Cytobacillus</taxon>
    </lineage>
</organism>
<accession>A0ABW6KIR4</accession>
<evidence type="ECO:0000256" key="1">
    <source>
        <dbReference type="SAM" id="Phobius"/>
    </source>
</evidence>
<gene>
    <name evidence="2" type="ORF">ACFYKX_26590</name>
</gene>
<keyword evidence="1" id="KW-0472">Membrane</keyword>
<sequence>MYAFLKFLFWFAVVGSVLYAISSQLFWYVAIIVILAPILYWWDSGNWVFSKKKIKEKNDNVGRKFTDIM</sequence>
<protein>
    <submittedName>
        <fullName evidence="2">Uncharacterized protein</fullName>
    </submittedName>
</protein>
<keyword evidence="3" id="KW-1185">Reference proteome</keyword>
<dbReference type="EMBL" id="JBIACK010000025">
    <property type="protein sequence ID" value="MFE8704140.1"/>
    <property type="molecule type" value="Genomic_DNA"/>
</dbReference>
<evidence type="ECO:0000313" key="2">
    <source>
        <dbReference type="EMBL" id="MFE8704140.1"/>
    </source>
</evidence>
<name>A0ABW6KIR4_9BACI</name>
<comment type="caution">
    <text evidence="2">The sequence shown here is derived from an EMBL/GenBank/DDBJ whole genome shotgun (WGS) entry which is preliminary data.</text>
</comment>
<dbReference type="RefSeq" id="WP_389365256.1">
    <property type="nucleotide sequence ID" value="NZ_JBIACK010000025.1"/>
</dbReference>
<proteinExistence type="predicted"/>